<evidence type="ECO:0000259" key="1">
    <source>
        <dbReference type="PROSITE" id="PS50943"/>
    </source>
</evidence>
<dbReference type="RefSeq" id="WP_096053437.1">
    <property type="nucleotide sequence ID" value="NZ_CP023315.3"/>
</dbReference>
<protein>
    <submittedName>
        <fullName evidence="2">XRE family transcriptional regulator</fullName>
    </submittedName>
</protein>
<evidence type="ECO:0000313" key="2">
    <source>
        <dbReference type="EMBL" id="ATC34087.1"/>
    </source>
</evidence>
<gene>
    <name evidence="2" type="ORF">CA606_18100</name>
</gene>
<dbReference type="InterPro" id="IPR001387">
    <property type="entry name" value="Cro/C1-type_HTH"/>
</dbReference>
<dbReference type="InterPro" id="IPR036286">
    <property type="entry name" value="LexA/Signal_pep-like_sf"/>
</dbReference>
<dbReference type="CDD" id="cd00093">
    <property type="entry name" value="HTH_XRE"/>
    <property type="match status" value="1"/>
</dbReference>
<dbReference type="Gene3D" id="1.10.260.40">
    <property type="entry name" value="lambda repressor-like DNA-binding domains"/>
    <property type="match status" value="1"/>
</dbReference>
<evidence type="ECO:0000313" key="3">
    <source>
        <dbReference type="Proteomes" id="UP000217311"/>
    </source>
</evidence>
<dbReference type="EMBL" id="CP023315">
    <property type="protein sequence ID" value="ATC34087.1"/>
    <property type="molecule type" value="Genomic_DNA"/>
</dbReference>
<dbReference type="Proteomes" id="UP000217311">
    <property type="component" value="Chromosome"/>
</dbReference>
<dbReference type="GO" id="GO:0003677">
    <property type="term" value="F:DNA binding"/>
    <property type="evidence" value="ECO:0007669"/>
    <property type="project" value="InterPro"/>
</dbReference>
<organism evidence="2 3">
    <name type="scientific">Caulobacter vibrioides</name>
    <name type="common">Caulobacter crescentus</name>
    <dbReference type="NCBI Taxonomy" id="155892"/>
    <lineage>
        <taxon>Bacteria</taxon>
        <taxon>Pseudomonadati</taxon>
        <taxon>Pseudomonadota</taxon>
        <taxon>Alphaproteobacteria</taxon>
        <taxon>Caulobacterales</taxon>
        <taxon>Caulobacteraceae</taxon>
        <taxon>Caulobacter</taxon>
    </lineage>
</organism>
<proteinExistence type="predicted"/>
<dbReference type="AlphaFoldDB" id="A0A290MPV3"/>
<dbReference type="SMART" id="SM00530">
    <property type="entry name" value="HTH_XRE"/>
    <property type="match status" value="1"/>
</dbReference>
<dbReference type="PROSITE" id="PS50943">
    <property type="entry name" value="HTH_CROC1"/>
    <property type="match status" value="1"/>
</dbReference>
<dbReference type="Gene3D" id="2.10.109.10">
    <property type="entry name" value="Umud Fragment, subunit A"/>
    <property type="match status" value="1"/>
</dbReference>
<name>A0A290MPV3_CAUVI</name>
<reference evidence="3" key="1">
    <citation type="submission" date="2017-09" db="EMBL/GenBank/DDBJ databases">
        <title>Genome evolution observed in wild isolates of Caulobacter crescentus.</title>
        <authorList>
            <person name="Ely B."/>
            <person name="Wilson K."/>
            <person name="Scott D."/>
        </authorList>
    </citation>
    <scope>NUCLEOTIDE SEQUENCE [LARGE SCALE GENOMIC DNA]</scope>
    <source>
        <strain evidence="3">CB13b1a</strain>
    </source>
</reference>
<dbReference type="Pfam" id="PF13560">
    <property type="entry name" value="HTH_31"/>
    <property type="match status" value="1"/>
</dbReference>
<dbReference type="SUPFAM" id="SSF47413">
    <property type="entry name" value="lambda repressor-like DNA-binding domains"/>
    <property type="match status" value="1"/>
</dbReference>
<sequence>MPSLARAFSVAQVVSMTTDRDDDQEARLWGRALSVLRHGKGLSQAQAAEAFGEGGISAQGWGLYESGKRPGIFRPEVQRKLAKALGVTPADLLDARRALDGPAAEQRPIAEIREFRPKPASGDLIIRDRVQAGAFLMADDLSQIEPRPYPALKDSRYPAAEQWLSQVVGDSVNLLGIIEGDLVHCVSAIDIGYMPRTGDIVEVERLRFGGRMRELTVKQVEVTAQGVVLWPRSTNEQFSAPVVLTDGLADGEEAEVRIRGLIVGSIRRY</sequence>
<dbReference type="InterPro" id="IPR010982">
    <property type="entry name" value="Lambda_DNA-bd_dom_sf"/>
</dbReference>
<accession>A0A290MPV3</accession>
<dbReference type="SUPFAM" id="SSF51306">
    <property type="entry name" value="LexA/Signal peptidase"/>
    <property type="match status" value="1"/>
</dbReference>
<feature type="domain" description="HTH cro/C1-type" evidence="1">
    <location>
        <begin position="33"/>
        <end position="92"/>
    </location>
</feature>